<sequence length="169" mass="17849">MRHISWRVLSPKEAGGRKARAPRRVGAPSQIPPDMRSNTAHGSFEKHAHVSSEIHTLPPTDTHGGDLPLASFTPAVAAHNACQPAFPKTSARVSRVRSSGAAFSPNTITGGQALTSRECGRHCPEAYSSSNTSPAISPSPRRLARRHGGSTHGTLASEFAFNQLNSKGA</sequence>
<name>F9W4T2_TRYCI</name>
<dbReference type="Proteomes" id="UP000000702">
    <property type="component" value="Unassembled WGS sequence"/>
</dbReference>
<reference evidence="3" key="1">
    <citation type="submission" date="2011-07" db="EMBL/GenBank/DDBJ databases">
        <title>Divergent evolution of antigenic variation in African trypanosomes.</title>
        <authorList>
            <person name="Jackson A.P."/>
            <person name="Berry A."/>
            <person name="Allison H.C."/>
            <person name="Burton P."/>
            <person name="Anderson J."/>
            <person name="Aslett M."/>
            <person name="Brown R."/>
            <person name="Corton N."/>
            <person name="Harris D."/>
            <person name="Hauser H."/>
            <person name="Gamble J."/>
            <person name="Gilderthorp R."/>
            <person name="McQuillan J."/>
            <person name="Quail M.A."/>
            <person name="Sanders M."/>
            <person name="Van Tonder A."/>
            <person name="Ginger M.L."/>
            <person name="Donelson J.E."/>
            <person name="Field M.C."/>
            <person name="Barry J.D."/>
            <person name="Berriman M."/>
            <person name="Hertz-Fowler C."/>
        </authorList>
    </citation>
    <scope>NUCLEOTIDE SEQUENCE [LARGE SCALE GENOMIC DNA]</scope>
    <source>
        <strain evidence="3">IL3000</strain>
    </source>
</reference>
<dbReference type="VEuPathDB" id="TriTrypDB:TcIL3000_0_30860"/>
<dbReference type="EMBL" id="CAEQ01000602">
    <property type="protein sequence ID" value="CCD12177.1"/>
    <property type="molecule type" value="Genomic_DNA"/>
</dbReference>
<comment type="caution">
    <text evidence="2">The sequence shown here is derived from an EMBL/GenBank/DDBJ whole genome shotgun (WGS) entry which is preliminary data.</text>
</comment>
<dbReference type="AlphaFoldDB" id="F9W4T2"/>
<feature type="region of interest" description="Disordered" evidence="1">
    <location>
        <begin position="93"/>
        <end position="113"/>
    </location>
</feature>
<reference evidence="2 3" key="2">
    <citation type="journal article" date="2012" name="Proc. Natl. Acad. Sci. U.S.A.">
        <title>Antigenic diversity is generated by distinct evolutionary mechanisms in African trypanosome species.</title>
        <authorList>
            <person name="Jackson A.P."/>
            <person name="Berry A."/>
            <person name="Aslett M."/>
            <person name="Allison H.C."/>
            <person name="Burton P."/>
            <person name="Vavrova-Anderson J."/>
            <person name="Brown R."/>
            <person name="Browne H."/>
            <person name="Corton N."/>
            <person name="Hauser H."/>
            <person name="Gamble J."/>
            <person name="Gilderthorp R."/>
            <person name="Marcello L."/>
            <person name="McQuillan J."/>
            <person name="Otto T.D."/>
            <person name="Quail M.A."/>
            <person name="Sanders M.J."/>
            <person name="van Tonder A."/>
            <person name="Ginger M.L."/>
            <person name="Field M.C."/>
            <person name="Barry J.D."/>
            <person name="Hertz-Fowler C."/>
            <person name="Berriman M."/>
        </authorList>
    </citation>
    <scope>NUCLEOTIDE SEQUENCE [LARGE SCALE GENOMIC DNA]</scope>
    <source>
        <strain evidence="2 3">IL3000</strain>
    </source>
</reference>
<evidence type="ECO:0000313" key="3">
    <source>
        <dbReference type="Proteomes" id="UP000000702"/>
    </source>
</evidence>
<protein>
    <submittedName>
        <fullName evidence="2">WGS project CAEQ00000000 data, annotated contig 1225</fullName>
    </submittedName>
</protein>
<evidence type="ECO:0000313" key="2">
    <source>
        <dbReference type="EMBL" id="CCD12177.1"/>
    </source>
</evidence>
<feature type="compositionally biased region" description="Low complexity" evidence="1">
    <location>
        <begin position="93"/>
        <end position="104"/>
    </location>
</feature>
<feature type="region of interest" description="Disordered" evidence="1">
    <location>
        <begin position="1"/>
        <end position="50"/>
    </location>
</feature>
<accession>F9W4T2</accession>
<evidence type="ECO:0000256" key="1">
    <source>
        <dbReference type="SAM" id="MobiDB-lite"/>
    </source>
</evidence>
<keyword evidence="3" id="KW-1185">Reference proteome</keyword>
<gene>
    <name evidence="2" type="ORF">TCIL3000_0_30860</name>
</gene>
<feature type="compositionally biased region" description="Polar residues" evidence="1">
    <location>
        <begin position="160"/>
        <end position="169"/>
    </location>
</feature>
<proteinExistence type="predicted"/>
<feature type="region of interest" description="Disordered" evidence="1">
    <location>
        <begin position="125"/>
        <end position="169"/>
    </location>
</feature>
<organism evidence="2 3">
    <name type="scientific">Trypanosoma congolense (strain IL3000)</name>
    <dbReference type="NCBI Taxonomy" id="1068625"/>
    <lineage>
        <taxon>Eukaryota</taxon>
        <taxon>Discoba</taxon>
        <taxon>Euglenozoa</taxon>
        <taxon>Kinetoplastea</taxon>
        <taxon>Metakinetoplastina</taxon>
        <taxon>Trypanosomatida</taxon>
        <taxon>Trypanosomatidae</taxon>
        <taxon>Trypanosoma</taxon>
        <taxon>Nannomonas</taxon>
    </lineage>
</organism>
<feature type="compositionally biased region" description="Low complexity" evidence="1">
    <location>
        <begin position="128"/>
        <end position="140"/>
    </location>
</feature>